<organism evidence="1 2">
    <name type="scientific">Trichinella pseudospiralis</name>
    <name type="common">Parasitic roundworm</name>
    <dbReference type="NCBI Taxonomy" id="6337"/>
    <lineage>
        <taxon>Eukaryota</taxon>
        <taxon>Metazoa</taxon>
        <taxon>Ecdysozoa</taxon>
        <taxon>Nematoda</taxon>
        <taxon>Enoplea</taxon>
        <taxon>Dorylaimia</taxon>
        <taxon>Trichinellida</taxon>
        <taxon>Trichinellidae</taxon>
        <taxon>Trichinella</taxon>
    </lineage>
</organism>
<comment type="caution">
    <text evidence="1">The sequence shown here is derived from an EMBL/GenBank/DDBJ whole genome shotgun (WGS) entry which is preliminary data.</text>
</comment>
<dbReference type="AlphaFoldDB" id="A0A0V0YPC8"/>
<dbReference type="EMBL" id="JYDU01000001">
    <property type="protein sequence ID" value="KRY02049.1"/>
    <property type="molecule type" value="Genomic_DNA"/>
</dbReference>
<proteinExistence type="predicted"/>
<gene>
    <name evidence="1" type="ORF">T4E_11004</name>
</gene>
<evidence type="ECO:0000313" key="1">
    <source>
        <dbReference type="EMBL" id="KRY02049.1"/>
    </source>
</evidence>
<evidence type="ECO:0000313" key="2">
    <source>
        <dbReference type="Proteomes" id="UP000054815"/>
    </source>
</evidence>
<sequence length="60" mass="6352">MKMPVGLVCKRKVNIKKLDEGASIAGGCAFSICSILQAPTTTTTRLTFASPLVTIVIKID</sequence>
<accession>A0A0V0YPC8</accession>
<reference evidence="1 2" key="1">
    <citation type="submission" date="2015-01" db="EMBL/GenBank/DDBJ databases">
        <title>Evolution of Trichinella species and genotypes.</title>
        <authorList>
            <person name="Korhonen P.K."/>
            <person name="Edoardo P."/>
            <person name="Giuseppe L.R."/>
            <person name="Gasser R.B."/>
        </authorList>
    </citation>
    <scope>NUCLEOTIDE SEQUENCE [LARGE SCALE GENOMIC DNA]</scope>
    <source>
        <strain evidence="1">ISS141</strain>
    </source>
</reference>
<dbReference type="Proteomes" id="UP000054815">
    <property type="component" value="Unassembled WGS sequence"/>
</dbReference>
<name>A0A0V0YPC8_TRIPS</name>
<protein>
    <submittedName>
        <fullName evidence="1">Uncharacterized protein</fullName>
    </submittedName>
</protein>